<dbReference type="InterPro" id="IPR011990">
    <property type="entry name" value="TPR-like_helical_dom_sf"/>
</dbReference>
<feature type="chain" id="PRO_5047545581" evidence="1">
    <location>
        <begin position="24"/>
        <end position="437"/>
    </location>
</feature>
<accession>A0ABX6T8F6</accession>
<name>A0ABX6T8F6_9SPHN</name>
<evidence type="ECO:0000313" key="4">
    <source>
        <dbReference type="Proteomes" id="UP000516134"/>
    </source>
</evidence>
<keyword evidence="4" id="KW-1185">Reference proteome</keyword>
<gene>
    <name evidence="3" type="ORF">H9L15_04920</name>
</gene>
<organism evidence="3 4">
    <name type="scientific">Sphingomonas daechungensis</name>
    <dbReference type="NCBI Taxonomy" id="1176646"/>
    <lineage>
        <taxon>Bacteria</taxon>
        <taxon>Pseudomonadati</taxon>
        <taxon>Pseudomonadota</taxon>
        <taxon>Alphaproteobacteria</taxon>
        <taxon>Sphingomonadales</taxon>
        <taxon>Sphingomonadaceae</taxon>
        <taxon>Sphingomonas</taxon>
    </lineage>
</organism>
<evidence type="ECO:0000259" key="2">
    <source>
        <dbReference type="Pfam" id="PF04575"/>
    </source>
</evidence>
<dbReference type="Pfam" id="PF04575">
    <property type="entry name" value="SlipAM"/>
    <property type="match status" value="1"/>
</dbReference>
<dbReference type="SUPFAM" id="SSF48452">
    <property type="entry name" value="TPR-like"/>
    <property type="match status" value="1"/>
</dbReference>
<dbReference type="InterPro" id="IPR007655">
    <property type="entry name" value="Slam_C"/>
</dbReference>
<dbReference type="EMBL" id="CP060780">
    <property type="protein sequence ID" value="QNP43953.1"/>
    <property type="molecule type" value="Genomic_DNA"/>
</dbReference>
<proteinExistence type="predicted"/>
<reference evidence="3 4" key="1">
    <citation type="submission" date="2020-08" db="EMBL/GenBank/DDBJ databases">
        <title>Genome sequence of Sphingomonas daechungensis KACC 18115T.</title>
        <authorList>
            <person name="Hyun D.-W."/>
            <person name="Bae J.-W."/>
        </authorList>
    </citation>
    <scope>NUCLEOTIDE SEQUENCE [LARGE SCALE GENOMIC DNA]</scope>
    <source>
        <strain evidence="3 4">KACC 18115</strain>
    </source>
</reference>
<evidence type="ECO:0000256" key="1">
    <source>
        <dbReference type="SAM" id="SignalP"/>
    </source>
</evidence>
<keyword evidence="1" id="KW-0732">Signal</keyword>
<dbReference type="RefSeq" id="WP_187715377.1">
    <property type="nucleotide sequence ID" value="NZ_BAABJC010000001.1"/>
</dbReference>
<protein>
    <submittedName>
        <fullName evidence="3">DUF560 domain-containing protein</fullName>
    </submittedName>
</protein>
<feature type="domain" description="Surface lipoprotein assembly modifier C-terminal" evidence="2">
    <location>
        <begin position="161"/>
        <end position="437"/>
    </location>
</feature>
<feature type="signal peptide" evidence="1">
    <location>
        <begin position="1"/>
        <end position="23"/>
    </location>
</feature>
<dbReference type="Proteomes" id="UP000516134">
    <property type="component" value="Chromosome"/>
</dbReference>
<evidence type="ECO:0000313" key="3">
    <source>
        <dbReference type="EMBL" id="QNP43953.1"/>
    </source>
</evidence>
<sequence>MGRKIHLSLAAALAVAALSPANASERIKLLAPALLELGQRFERVGELANATKIYRTLLEDADAEVRSEARFRLAKILAAEGKTTEAAVLMRRVADENPKATAPRIELVGLLHRIGDEAGVLRELRSLSRLDLPLNIARLVDRLSASLKSSQPLALQIELAVAPDTNINRATRSDTLGTVFGEFAFDEDSRAKSGVGLSARGLLQSRVDVSGEVSIAAHGSLDADLYRRSEFNDISFEAAVGPEIGRGPARIAIEVAFNQRWFGMKPYQRTFRASGSGRLIVDRASQLRVDASIRTSDNFFNDLQDGHGIGTVVRYERAFSARVIASLRGSFDRFKANEPAYATRSWSIGATISRDLGRATVDIGADYARLNADARLLILPKAREDKLARFQLGAVFRQISIAGFSPTIRIVRERNHSSVEYYEYKRTRTEFGISRSF</sequence>
<dbReference type="Gene3D" id="1.25.40.10">
    <property type="entry name" value="Tetratricopeptide repeat domain"/>
    <property type="match status" value="1"/>
</dbReference>